<feature type="compositionally biased region" description="Gly residues" evidence="1">
    <location>
        <begin position="250"/>
        <end position="259"/>
    </location>
</feature>
<evidence type="ECO:0000313" key="3">
    <source>
        <dbReference type="EMBL" id="WUP78837.1"/>
    </source>
</evidence>
<protein>
    <submittedName>
        <fullName evidence="3">Toxin glutamine deamidase domain-containing protein</fullName>
    </submittedName>
</protein>
<reference evidence="3" key="1">
    <citation type="submission" date="2022-10" db="EMBL/GenBank/DDBJ databases">
        <title>The complete genomes of actinobacterial strains from the NBC collection.</title>
        <authorList>
            <person name="Joergensen T.S."/>
            <person name="Alvarez Arevalo M."/>
            <person name="Sterndorff E.B."/>
            <person name="Faurdal D."/>
            <person name="Vuksanovic O."/>
            <person name="Mourched A.-S."/>
            <person name="Charusanti P."/>
            <person name="Shaw S."/>
            <person name="Blin K."/>
            <person name="Weber T."/>
        </authorList>
    </citation>
    <scope>NUCLEOTIDE SEQUENCE</scope>
    <source>
        <strain evidence="3">NBC_00254</strain>
    </source>
</reference>
<name>A0ABZ1T220_9ACTN</name>
<evidence type="ECO:0000256" key="1">
    <source>
        <dbReference type="SAM" id="MobiDB-lite"/>
    </source>
</evidence>
<feature type="compositionally biased region" description="Low complexity" evidence="1">
    <location>
        <begin position="212"/>
        <end position="232"/>
    </location>
</feature>
<keyword evidence="4" id="KW-1185">Reference proteome</keyword>
<feature type="compositionally biased region" description="Basic and acidic residues" evidence="1">
    <location>
        <begin position="306"/>
        <end position="318"/>
    </location>
</feature>
<dbReference type="EMBL" id="CP108085">
    <property type="protein sequence ID" value="WUP78837.1"/>
    <property type="molecule type" value="Genomic_DNA"/>
</dbReference>
<sequence>MNQERARRHARWRLPSGVYNPVVSADGRRWRDYEQAAEAPAPSLEDRRLEVRLAALPLGVDTVTLPVVPAARNGENGHRGGHGLGALTGRRAGPLDPRDAVTAATPADAGATRSAGDREDAGDPEELGDFEDFEDAQDSEDAPDAGDVEGFEDAEGFQDAEGFEDAEGAADGEAAREAADETVPENSAEETDEKTAQLIATAPDGTPQPEKGAAGPEMAGAGATGSWAAGSGAEPGGERSGFGEPSAGLPGVGMPGIGMPGAEESAAGEPNVGASGTGELSAGLPGIGTSGIGMPGAEEPGVGEPGPHDSGDLTHVVERVTPATETDGTGTGTGTGTDADIDSACEYEDDDVEDPAKLPDPLASENHLGTAAAGTQVGAVEQDCAAEQEGAPVDEVTTAEATRTAVPTVTSLTTVTAMPTVESDRPQDPMPETGHDVAALAGQDEWLVETSPAPTLPMQPGMAADDGPETGELDDADDFWSAVLRDETERDWLDSPDRPRRLEETRPYGRPGGLAEADPGGQVSLMQAVSGRFPDPRGTWIRLINAEGPTEDAFRSNNAVDCALSVMSTWHGEPVVAARRQPEYDGSGRPLLTGETGGVARAEEWLGHRFEYVGHGRRAYVAIAQRLIFGGHGAAAVLITRWAGGGSHAWNAVNCRGEVLWIDAQRGHMAVEPPYEDVTGVFAVVIDRQGRRL</sequence>
<feature type="region of interest" description="Disordered" evidence="1">
    <location>
        <begin position="454"/>
        <end position="475"/>
    </location>
</feature>
<feature type="compositionally biased region" description="Acidic residues" evidence="1">
    <location>
        <begin position="180"/>
        <end position="192"/>
    </location>
</feature>
<dbReference type="Proteomes" id="UP001432011">
    <property type="component" value="Chromosome"/>
</dbReference>
<feature type="region of interest" description="Disordered" evidence="1">
    <location>
        <begin position="490"/>
        <end position="520"/>
    </location>
</feature>
<evidence type="ECO:0000313" key="4">
    <source>
        <dbReference type="Proteomes" id="UP001432011"/>
    </source>
</evidence>
<feature type="compositionally biased region" description="Low complexity" evidence="1">
    <location>
        <begin position="100"/>
        <end position="114"/>
    </location>
</feature>
<dbReference type="RefSeq" id="WP_328710780.1">
    <property type="nucleotide sequence ID" value="NZ_CP108085.1"/>
</dbReference>
<feature type="domain" description="Tox-PL" evidence="2">
    <location>
        <begin position="557"/>
        <end position="668"/>
    </location>
</feature>
<proteinExistence type="predicted"/>
<feature type="compositionally biased region" description="Acidic residues" evidence="1">
    <location>
        <begin position="466"/>
        <end position="475"/>
    </location>
</feature>
<dbReference type="InterPro" id="IPR028908">
    <property type="entry name" value="Tox-PL_dom"/>
</dbReference>
<feature type="compositionally biased region" description="Basic and acidic residues" evidence="1">
    <location>
        <begin position="490"/>
        <end position="507"/>
    </location>
</feature>
<gene>
    <name evidence="3" type="ORF">OG913_18180</name>
</gene>
<organism evidence="3 4">
    <name type="scientific">Microbispora hainanensis</name>
    <dbReference type="NCBI Taxonomy" id="568844"/>
    <lineage>
        <taxon>Bacteria</taxon>
        <taxon>Bacillati</taxon>
        <taxon>Actinomycetota</taxon>
        <taxon>Actinomycetes</taxon>
        <taxon>Streptosporangiales</taxon>
        <taxon>Streptosporangiaceae</taxon>
        <taxon>Microbispora</taxon>
    </lineage>
</organism>
<evidence type="ECO:0000259" key="2">
    <source>
        <dbReference type="Pfam" id="PF15644"/>
    </source>
</evidence>
<accession>A0ABZ1T220</accession>
<feature type="compositionally biased region" description="Gly residues" evidence="1">
    <location>
        <begin position="285"/>
        <end position="294"/>
    </location>
</feature>
<dbReference type="Pfam" id="PF15644">
    <property type="entry name" value="Gln_amidase"/>
    <property type="match status" value="1"/>
</dbReference>
<feature type="region of interest" description="Disordered" evidence="1">
    <location>
        <begin position="166"/>
        <end position="342"/>
    </location>
</feature>
<feature type="region of interest" description="Disordered" evidence="1">
    <location>
        <begin position="71"/>
        <end position="129"/>
    </location>
</feature>